<dbReference type="PANTHER" id="PTHR11079">
    <property type="entry name" value="CYTOSINE DEAMINASE FAMILY MEMBER"/>
    <property type="match status" value="1"/>
</dbReference>
<dbReference type="CDD" id="cd01285">
    <property type="entry name" value="nucleoside_deaminase"/>
    <property type="match status" value="1"/>
</dbReference>
<dbReference type="Gene3D" id="3.40.140.10">
    <property type="entry name" value="Cytidine Deaminase, domain 2"/>
    <property type="match status" value="1"/>
</dbReference>
<dbReference type="PANTHER" id="PTHR11079:SF161">
    <property type="entry name" value="CMP_DCMP-TYPE DEAMINASE DOMAIN-CONTAINING PROTEIN"/>
    <property type="match status" value="1"/>
</dbReference>
<dbReference type="Proteomes" id="UP001595896">
    <property type="component" value="Unassembled WGS sequence"/>
</dbReference>
<evidence type="ECO:0000256" key="1">
    <source>
        <dbReference type="ARBA" id="ARBA00022723"/>
    </source>
</evidence>
<dbReference type="GO" id="GO:0052717">
    <property type="term" value="F:tRNA-specific adenosine-34 deaminase activity"/>
    <property type="evidence" value="ECO:0007669"/>
    <property type="project" value="UniProtKB-EC"/>
</dbReference>
<dbReference type="SUPFAM" id="SSF53927">
    <property type="entry name" value="Cytidine deaminase-like"/>
    <property type="match status" value="1"/>
</dbReference>
<dbReference type="InterPro" id="IPR016193">
    <property type="entry name" value="Cytidine_deaminase-like"/>
</dbReference>
<dbReference type="InterPro" id="IPR016192">
    <property type="entry name" value="APOBEC/CMP_deaminase_Zn-bd"/>
</dbReference>
<evidence type="ECO:0000313" key="5">
    <source>
        <dbReference type="Proteomes" id="UP001595896"/>
    </source>
</evidence>
<gene>
    <name evidence="4" type="ORF">ACFO4L_07725</name>
</gene>
<organism evidence="4 5">
    <name type="scientific">Bacillus daqingensis</name>
    <dbReference type="NCBI Taxonomy" id="872396"/>
    <lineage>
        <taxon>Bacteria</taxon>
        <taxon>Bacillati</taxon>
        <taxon>Bacillota</taxon>
        <taxon>Bacilli</taxon>
        <taxon>Bacillales</taxon>
        <taxon>Bacillaceae</taxon>
        <taxon>Bacillus</taxon>
    </lineage>
</organism>
<comment type="caution">
    <text evidence="4">The sequence shown here is derived from an EMBL/GenBank/DDBJ whole genome shotgun (WGS) entry which is preliminary data.</text>
</comment>
<evidence type="ECO:0000259" key="3">
    <source>
        <dbReference type="PROSITE" id="PS51747"/>
    </source>
</evidence>
<dbReference type="PROSITE" id="PS00903">
    <property type="entry name" value="CYT_DCMP_DEAMINASES_1"/>
    <property type="match status" value="1"/>
</dbReference>
<dbReference type="InterPro" id="IPR002125">
    <property type="entry name" value="CMP_dCMP_dom"/>
</dbReference>
<dbReference type="EC" id="3.5.4.33" evidence="4"/>
<accession>A0ABV9NT10</accession>
<feature type="domain" description="CMP/dCMP-type deaminase" evidence="3">
    <location>
        <begin position="1"/>
        <end position="112"/>
    </location>
</feature>
<dbReference type="Pfam" id="PF00383">
    <property type="entry name" value="dCMP_cyt_deam_1"/>
    <property type="match status" value="1"/>
</dbReference>
<evidence type="ECO:0000256" key="2">
    <source>
        <dbReference type="ARBA" id="ARBA00022833"/>
    </source>
</evidence>
<evidence type="ECO:0000313" key="4">
    <source>
        <dbReference type="EMBL" id="MFC4736473.1"/>
    </source>
</evidence>
<keyword evidence="2" id="KW-0862">Zinc</keyword>
<sequence>MNHDAWMQKCVEMAVQNVEDGMPPFAAVVVKDGEEIASAVNDGPEQQDPTAHGEIRALQKAGKELGSTDLSGCVLYTNCEPCPMCLGAVYWSGIKDVYYGLSIEGQAEFDDLPKQMYEEYQKEKGKRSVRVRGIIPHDADPRAPFVKQEEKT</sequence>
<name>A0ABV9NT10_9BACI</name>
<dbReference type="EMBL" id="JBHSGK010000005">
    <property type="protein sequence ID" value="MFC4736473.1"/>
    <property type="molecule type" value="Genomic_DNA"/>
</dbReference>
<dbReference type="PROSITE" id="PS51747">
    <property type="entry name" value="CYT_DCMP_DEAMINASES_2"/>
    <property type="match status" value="1"/>
</dbReference>
<dbReference type="RefSeq" id="WP_377909112.1">
    <property type="nucleotide sequence ID" value="NZ_JBHSGK010000005.1"/>
</dbReference>
<protein>
    <submittedName>
        <fullName evidence="4">Nucleoside deaminase</fullName>
        <ecNumber evidence="4">3.5.4.33</ecNumber>
    </submittedName>
</protein>
<keyword evidence="1" id="KW-0479">Metal-binding</keyword>
<keyword evidence="5" id="KW-1185">Reference proteome</keyword>
<reference evidence="5" key="1">
    <citation type="journal article" date="2019" name="Int. J. Syst. Evol. Microbiol.">
        <title>The Global Catalogue of Microorganisms (GCM) 10K type strain sequencing project: providing services to taxonomists for standard genome sequencing and annotation.</title>
        <authorList>
            <consortium name="The Broad Institute Genomics Platform"/>
            <consortium name="The Broad Institute Genome Sequencing Center for Infectious Disease"/>
            <person name="Wu L."/>
            <person name="Ma J."/>
        </authorList>
    </citation>
    <scope>NUCLEOTIDE SEQUENCE [LARGE SCALE GENOMIC DNA]</scope>
    <source>
        <strain evidence="5">JCM 12165</strain>
    </source>
</reference>
<proteinExistence type="predicted"/>
<keyword evidence="4" id="KW-0378">Hydrolase</keyword>